<accession>A0ABU0TIQ3</accession>
<name>A0ABU0TIQ3_9FLAO</name>
<protein>
    <submittedName>
        <fullName evidence="2">Uncharacterized protein</fullName>
    </submittedName>
</protein>
<sequence>MKKKKTNDHQDLSPLSQKEIKKMWNNINTSIGDKKPKKKLHGKQGGNTLIMIFSFTGLLTYGHFIKPESFWANENLQPVILKGRSEIKLPENAASIIDQFFHDELRKIFLKEDPVSDVTSPTQQPFLLNNISSGINVPVTVFNWSSG</sequence>
<evidence type="ECO:0000256" key="1">
    <source>
        <dbReference type="SAM" id="Phobius"/>
    </source>
</evidence>
<dbReference type="EMBL" id="JAUTAL010000001">
    <property type="protein sequence ID" value="MDQ1096912.1"/>
    <property type="molecule type" value="Genomic_DNA"/>
</dbReference>
<keyword evidence="1" id="KW-1133">Transmembrane helix</keyword>
<keyword evidence="1" id="KW-0472">Membrane</keyword>
<comment type="caution">
    <text evidence="2">The sequence shown here is derived from an EMBL/GenBank/DDBJ whole genome shotgun (WGS) entry which is preliminary data.</text>
</comment>
<keyword evidence="1" id="KW-0812">Transmembrane</keyword>
<dbReference type="RefSeq" id="WP_307450084.1">
    <property type="nucleotide sequence ID" value="NZ_JAUTAL010000001.1"/>
</dbReference>
<proteinExistence type="predicted"/>
<feature type="transmembrane region" description="Helical" evidence="1">
    <location>
        <begin position="45"/>
        <end position="64"/>
    </location>
</feature>
<organism evidence="2 3">
    <name type="scientific">Chryseobacterium camelliae</name>
    <dbReference type="NCBI Taxonomy" id="1265445"/>
    <lineage>
        <taxon>Bacteria</taxon>
        <taxon>Pseudomonadati</taxon>
        <taxon>Bacteroidota</taxon>
        <taxon>Flavobacteriia</taxon>
        <taxon>Flavobacteriales</taxon>
        <taxon>Weeksellaceae</taxon>
        <taxon>Chryseobacterium group</taxon>
        <taxon>Chryseobacterium</taxon>
    </lineage>
</organism>
<reference evidence="2 3" key="1">
    <citation type="submission" date="2023-07" db="EMBL/GenBank/DDBJ databases">
        <title>Functional and genomic diversity of the sorghum phyllosphere microbiome.</title>
        <authorList>
            <person name="Shade A."/>
        </authorList>
    </citation>
    <scope>NUCLEOTIDE SEQUENCE [LARGE SCALE GENOMIC DNA]</scope>
    <source>
        <strain evidence="2 3">SORGH_AS_1064</strain>
    </source>
</reference>
<dbReference type="Proteomes" id="UP001225072">
    <property type="component" value="Unassembled WGS sequence"/>
</dbReference>
<evidence type="ECO:0000313" key="3">
    <source>
        <dbReference type="Proteomes" id="UP001225072"/>
    </source>
</evidence>
<gene>
    <name evidence="2" type="ORF">QE404_002059</name>
</gene>
<evidence type="ECO:0000313" key="2">
    <source>
        <dbReference type="EMBL" id="MDQ1096912.1"/>
    </source>
</evidence>
<keyword evidence="3" id="KW-1185">Reference proteome</keyword>